<evidence type="ECO:0000313" key="1">
    <source>
        <dbReference type="EMBL" id="NUQ86983.1"/>
    </source>
</evidence>
<accession>A0A850C741</accession>
<dbReference type="Proteomes" id="UP000574690">
    <property type="component" value="Unassembled WGS sequence"/>
</dbReference>
<name>A0A850C741_9ACTN</name>
<feature type="non-terminal residue" evidence="1">
    <location>
        <position position="134"/>
    </location>
</feature>
<comment type="caution">
    <text evidence="1">The sequence shown here is derived from an EMBL/GenBank/DDBJ whole genome shotgun (WGS) entry which is preliminary data.</text>
</comment>
<dbReference type="EMBL" id="JABFXE010000033">
    <property type="protein sequence ID" value="NUQ86983.1"/>
    <property type="molecule type" value="Genomic_DNA"/>
</dbReference>
<organism evidence="1 2">
    <name type="scientific">Glycomyces artemisiae</name>
    <dbReference type="NCBI Taxonomy" id="1076443"/>
    <lineage>
        <taxon>Bacteria</taxon>
        <taxon>Bacillati</taxon>
        <taxon>Actinomycetota</taxon>
        <taxon>Actinomycetes</taxon>
        <taxon>Glycomycetales</taxon>
        <taxon>Glycomycetaceae</taxon>
        <taxon>Glycomyces</taxon>
    </lineage>
</organism>
<dbReference type="AlphaFoldDB" id="A0A850C741"/>
<gene>
    <name evidence="1" type="ORF">HOQ43_00755</name>
</gene>
<protein>
    <recommendedName>
        <fullName evidence="3">Tetratricopeptide repeat protein</fullName>
    </recommendedName>
</protein>
<evidence type="ECO:0008006" key="3">
    <source>
        <dbReference type="Google" id="ProtNLM"/>
    </source>
</evidence>
<proteinExistence type="predicted"/>
<sequence length="134" mass="14272">MTPASEDARYPARLIDDQLRQSRARRRGSLVSTALRTRSPGGRYLLAAAATRSLTLHELLAAAREGRRVDADPEALADLARVVGLQFGTAEDRADALALFDLALELGGPKRIGPRSAAVHAQLAYAAGDAEAVR</sequence>
<reference evidence="1 2" key="1">
    <citation type="submission" date="2020-05" db="EMBL/GenBank/DDBJ databases">
        <title>DNA-SIP metagenomic assembled genomes.</title>
        <authorList>
            <person name="Yu J."/>
        </authorList>
    </citation>
    <scope>NUCLEOTIDE SEQUENCE [LARGE SCALE GENOMIC DNA]</scope>
    <source>
        <strain evidence="1">Bin5.27</strain>
    </source>
</reference>
<evidence type="ECO:0000313" key="2">
    <source>
        <dbReference type="Proteomes" id="UP000574690"/>
    </source>
</evidence>